<accession>A0ABQ0LQQ9</accession>
<organism evidence="2 3">
    <name type="scientific">Mycena chlorophos</name>
    <name type="common">Agaric fungus</name>
    <name type="synonym">Agaricus chlorophos</name>
    <dbReference type="NCBI Taxonomy" id="658473"/>
    <lineage>
        <taxon>Eukaryota</taxon>
        <taxon>Fungi</taxon>
        <taxon>Dikarya</taxon>
        <taxon>Basidiomycota</taxon>
        <taxon>Agaricomycotina</taxon>
        <taxon>Agaricomycetes</taxon>
        <taxon>Agaricomycetidae</taxon>
        <taxon>Agaricales</taxon>
        <taxon>Marasmiineae</taxon>
        <taxon>Mycenaceae</taxon>
        <taxon>Mycena</taxon>
    </lineage>
</organism>
<proteinExistence type="predicted"/>
<sequence length="97" mass="11379">MSLHLSTYANHLLTCPHAIKYRHLTQGWLAVEEAKHAERVPKKEQRIQWRHNGRPQKRNIELQVKRLRQQLKKLNKRLGQLKQAQVGKAGGSTEEQE</sequence>
<keyword evidence="3" id="KW-1185">Reference proteome</keyword>
<reference evidence="2" key="1">
    <citation type="submission" date="2014-09" db="EMBL/GenBank/DDBJ databases">
        <title>Genome sequence of the luminous mushroom Mycena chlorophos for searching fungal bioluminescence genes.</title>
        <authorList>
            <person name="Tanaka Y."/>
            <person name="Kasuga D."/>
            <person name="Oba Y."/>
            <person name="Hase S."/>
            <person name="Sato K."/>
            <person name="Oba Y."/>
            <person name="Sakakibara Y."/>
        </authorList>
    </citation>
    <scope>NUCLEOTIDE SEQUENCE</scope>
</reference>
<evidence type="ECO:0000313" key="3">
    <source>
        <dbReference type="Proteomes" id="UP000815677"/>
    </source>
</evidence>
<evidence type="ECO:0000256" key="1">
    <source>
        <dbReference type="SAM" id="MobiDB-lite"/>
    </source>
</evidence>
<name>A0ABQ0LQQ9_MYCCL</name>
<dbReference type="EMBL" id="DF848219">
    <property type="protein sequence ID" value="GAT53352.1"/>
    <property type="molecule type" value="Genomic_DNA"/>
</dbReference>
<feature type="region of interest" description="Disordered" evidence="1">
    <location>
        <begin position="78"/>
        <end position="97"/>
    </location>
</feature>
<dbReference type="Proteomes" id="UP000815677">
    <property type="component" value="Unassembled WGS sequence"/>
</dbReference>
<gene>
    <name evidence="2" type="ORF">MCHLO_10312</name>
</gene>
<protein>
    <submittedName>
        <fullName evidence="2">Uncharacterized protein</fullName>
    </submittedName>
</protein>
<evidence type="ECO:0000313" key="2">
    <source>
        <dbReference type="EMBL" id="GAT53352.1"/>
    </source>
</evidence>